<dbReference type="AlphaFoldDB" id="A0A1I5VY00"/>
<dbReference type="EMBL" id="FOWR01000042">
    <property type="protein sequence ID" value="SFQ12331.1"/>
    <property type="molecule type" value="Genomic_DNA"/>
</dbReference>
<organism evidence="2 3">
    <name type="scientific">Enterovibrio norvegicus DSM 15893</name>
    <dbReference type="NCBI Taxonomy" id="1121869"/>
    <lineage>
        <taxon>Bacteria</taxon>
        <taxon>Pseudomonadati</taxon>
        <taxon>Pseudomonadota</taxon>
        <taxon>Gammaproteobacteria</taxon>
        <taxon>Vibrionales</taxon>
        <taxon>Vibrionaceae</taxon>
        <taxon>Enterovibrio</taxon>
    </lineage>
</organism>
<reference evidence="2 3" key="1">
    <citation type="submission" date="2016-10" db="EMBL/GenBank/DDBJ databases">
        <authorList>
            <person name="de Groot N.N."/>
        </authorList>
    </citation>
    <scope>NUCLEOTIDE SEQUENCE [LARGE SCALE GENOMIC DNA]</scope>
    <source>
        <strain evidence="2 3">DSM 15893</strain>
    </source>
</reference>
<proteinExistence type="predicted"/>
<evidence type="ECO:0000259" key="1">
    <source>
        <dbReference type="Pfam" id="PF11775"/>
    </source>
</evidence>
<evidence type="ECO:0000313" key="3">
    <source>
        <dbReference type="Proteomes" id="UP000182692"/>
    </source>
</evidence>
<sequence length="579" mass="65024">MAETQTSTQPRFTVLQQRMRALSSAALRAEVGDGGLHLKAGQLYRDTVFVPITASHLQAQDLDTDFKAQRGRIDAIASRLVLSDKALHQSLKPEDPIARMLFDLLEQYRTEAVFSVTSPIGVQRNIRYRFDAWCALSTCSGLTESRLGILLFTVIQMVRTRLFATPIADDFEDMIEATRAGIAPLIGESLAGLRRCTYSQRDYAVHALKLAQTIADMIHQSQEETDEESESERAINEFALLLEDEVALSEDAMIALGEVSTAFQQHHGHYQVFTREFDTEVDASSLVRSAQLDEFRIQLDKQFQTLGINCREIARKLARYLSHPQRDGWQFGEEEGHIDGRRLAQIVTSPMETRLFMKERYVIKPDSMVTLLIDCSGSMRQHIENITLLVDGLVRSLGLAGIPSEVLGFTTNAWNGGKPHQKWLATGRPALPGRLNEVCHLVFKDADMHWRQGRKNIAALMKADLFREGIDGEAVEWACNRMQKVDVSRRALLVISDGCPMDSATNLTNDAFYLDNHLISVVEQREKLGDIIMGLGIGLDLSRYYRNSLALDIAHPPHHRLLIDIVALIAASMKRVSIR</sequence>
<dbReference type="InterPro" id="IPR025861">
    <property type="entry name" value="CobT_VWA_dom"/>
</dbReference>
<protein>
    <submittedName>
        <fullName evidence="2">Cobaltochelatase CobT</fullName>
    </submittedName>
</protein>
<evidence type="ECO:0000313" key="2">
    <source>
        <dbReference type="EMBL" id="SFQ12331.1"/>
    </source>
</evidence>
<dbReference type="Proteomes" id="UP000182692">
    <property type="component" value="Unassembled WGS sequence"/>
</dbReference>
<dbReference type="PANTHER" id="PTHR41248">
    <property type="entry name" value="NORD PROTEIN"/>
    <property type="match status" value="1"/>
</dbReference>
<dbReference type="Pfam" id="PF06213">
    <property type="entry name" value="CobT"/>
    <property type="match status" value="1"/>
</dbReference>
<dbReference type="OrthoDB" id="6395027at2"/>
<dbReference type="RefSeq" id="WP_074928414.1">
    <property type="nucleotide sequence ID" value="NZ_FOWR01000042.1"/>
</dbReference>
<accession>A0A1I5VY00</accession>
<dbReference type="InterPro" id="IPR036465">
    <property type="entry name" value="vWFA_dom_sf"/>
</dbReference>
<name>A0A1I5VY00_9GAMM</name>
<dbReference type="InterPro" id="IPR051928">
    <property type="entry name" value="NorD/CobT"/>
</dbReference>
<dbReference type="SUPFAM" id="SSF53300">
    <property type="entry name" value="vWA-like"/>
    <property type="match status" value="1"/>
</dbReference>
<dbReference type="InterPro" id="IPR006538">
    <property type="entry name" value="CobT"/>
</dbReference>
<feature type="domain" description="Cobalamin biosynthesis protein CobT VWA" evidence="1">
    <location>
        <begin position="356"/>
        <end position="549"/>
    </location>
</feature>
<dbReference type="PIRSF" id="PIRSF031715">
    <property type="entry name" value="Cob_chel_CobT"/>
    <property type="match status" value="1"/>
</dbReference>
<dbReference type="PANTHER" id="PTHR41248:SF1">
    <property type="entry name" value="NORD PROTEIN"/>
    <property type="match status" value="1"/>
</dbReference>
<gene>
    <name evidence="2" type="ORF">SAMN03084138_04108</name>
</gene>
<dbReference type="STRING" id="1121869.SAMN03084138_04108"/>
<dbReference type="Pfam" id="PF11775">
    <property type="entry name" value="CobT_C"/>
    <property type="match status" value="1"/>
</dbReference>
<dbReference type="GeneID" id="35873367"/>
<dbReference type="GO" id="GO:0009236">
    <property type="term" value="P:cobalamin biosynthetic process"/>
    <property type="evidence" value="ECO:0007669"/>
    <property type="project" value="InterPro"/>
</dbReference>